<dbReference type="AlphaFoldDB" id="A0A1D2MV65"/>
<keyword evidence="2" id="KW-1133">Transmembrane helix</keyword>
<reference evidence="4 5" key="1">
    <citation type="journal article" date="2016" name="Genome Biol. Evol.">
        <title>Gene Family Evolution Reflects Adaptation to Soil Environmental Stressors in the Genome of the Collembolan Orchesella cincta.</title>
        <authorList>
            <person name="Faddeeva-Vakhrusheva A."/>
            <person name="Derks M.F."/>
            <person name="Anvar S.Y."/>
            <person name="Agamennone V."/>
            <person name="Suring W."/>
            <person name="Smit S."/>
            <person name="van Straalen N.M."/>
            <person name="Roelofs D."/>
        </authorList>
    </citation>
    <scope>NUCLEOTIDE SEQUENCE [LARGE SCALE GENOMIC DNA]</scope>
    <source>
        <tissue evidence="4">Mixed pool</tissue>
    </source>
</reference>
<dbReference type="OrthoDB" id="10617888at2759"/>
<keyword evidence="3" id="KW-0732">Signal</keyword>
<keyword evidence="2" id="KW-0472">Membrane</keyword>
<dbReference type="OMA" id="CMERISC"/>
<evidence type="ECO:0000256" key="3">
    <source>
        <dbReference type="SAM" id="SignalP"/>
    </source>
</evidence>
<proteinExistence type="predicted"/>
<keyword evidence="4" id="KW-0251">Elongation factor</keyword>
<evidence type="ECO:0000256" key="2">
    <source>
        <dbReference type="SAM" id="Phobius"/>
    </source>
</evidence>
<feature type="signal peptide" evidence="3">
    <location>
        <begin position="1"/>
        <end position="22"/>
    </location>
</feature>
<gene>
    <name evidence="4" type="ORF">Ocin01_09694</name>
</gene>
<comment type="caution">
    <text evidence="4">The sequence shown here is derived from an EMBL/GenBank/DDBJ whole genome shotgun (WGS) entry which is preliminary data.</text>
</comment>
<keyword evidence="5" id="KW-1185">Reference proteome</keyword>
<feature type="non-terminal residue" evidence="4">
    <location>
        <position position="1"/>
    </location>
</feature>
<protein>
    <submittedName>
        <fullName evidence="4">RNA polymerase II elongation factor ELL</fullName>
    </submittedName>
</protein>
<keyword evidence="2" id="KW-0812">Transmembrane</keyword>
<accession>A0A1D2MV65</accession>
<evidence type="ECO:0000313" key="4">
    <source>
        <dbReference type="EMBL" id="ODM96990.1"/>
    </source>
</evidence>
<dbReference type="Proteomes" id="UP000094527">
    <property type="component" value="Unassembled WGS sequence"/>
</dbReference>
<feature type="region of interest" description="Disordered" evidence="1">
    <location>
        <begin position="43"/>
        <end position="67"/>
    </location>
</feature>
<organism evidence="4 5">
    <name type="scientific">Orchesella cincta</name>
    <name type="common">Springtail</name>
    <name type="synonym">Podura cincta</name>
    <dbReference type="NCBI Taxonomy" id="48709"/>
    <lineage>
        <taxon>Eukaryota</taxon>
        <taxon>Metazoa</taxon>
        <taxon>Ecdysozoa</taxon>
        <taxon>Arthropoda</taxon>
        <taxon>Hexapoda</taxon>
        <taxon>Collembola</taxon>
        <taxon>Entomobryomorpha</taxon>
        <taxon>Entomobryoidea</taxon>
        <taxon>Orchesellidae</taxon>
        <taxon>Orchesellinae</taxon>
        <taxon>Orchesella</taxon>
    </lineage>
</organism>
<keyword evidence="4" id="KW-0648">Protein biosynthesis</keyword>
<sequence>DLWLTTLCVLALVSFLKCGVICEQRLSSASILNNEVVGLPTSGGVSGSGSNDNSKQHTTSFVASGPTPNDEYRASYFYPASHHPQHHGVNWNRDTYADAANDFGYNQQQPHHQAAATNPGAVYAPAYGSTGESEGYEDSLGLGSSLGGGLGGLGGLGGVAGILGIKGLKGLGILGLFKAAIPILAILLPALLLIPLIFLFFPVPVITVPATGQRGLMGAFNLGEISGKMTNLARSVLESDKCMERISCEMSRVSRGSFIDRTLKRVLPRFEPHMPQVLKRFARVFLEQPGGTSCNKKYNCYLMDDSSSSTAKKSTTS</sequence>
<feature type="transmembrane region" description="Helical" evidence="2">
    <location>
        <begin position="177"/>
        <end position="201"/>
    </location>
</feature>
<evidence type="ECO:0000313" key="5">
    <source>
        <dbReference type="Proteomes" id="UP000094527"/>
    </source>
</evidence>
<dbReference type="EMBL" id="LJIJ01000480">
    <property type="protein sequence ID" value="ODM96990.1"/>
    <property type="molecule type" value="Genomic_DNA"/>
</dbReference>
<evidence type="ECO:0000256" key="1">
    <source>
        <dbReference type="SAM" id="MobiDB-lite"/>
    </source>
</evidence>
<dbReference type="GO" id="GO:0003746">
    <property type="term" value="F:translation elongation factor activity"/>
    <property type="evidence" value="ECO:0007669"/>
    <property type="project" value="UniProtKB-KW"/>
</dbReference>
<feature type="chain" id="PRO_5008904597" evidence="3">
    <location>
        <begin position="23"/>
        <end position="317"/>
    </location>
</feature>
<name>A0A1D2MV65_ORCCI</name>
<feature type="compositionally biased region" description="Polar residues" evidence="1">
    <location>
        <begin position="51"/>
        <end position="62"/>
    </location>
</feature>